<gene>
    <name evidence="2" type="ORF">QE152_g21603</name>
</gene>
<proteinExistence type="predicted"/>
<name>A0AAW1KNZ5_POPJA</name>
<dbReference type="PROSITE" id="PS51257">
    <property type="entry name" value="PROKAR_LIPOPROTEIN"/>
    <property type="match status" value="1"/>
</dbReference>
<feature type="chain" id="PRO_5043822363" evidence="1">
    <location>
        <begin position="21"/>
        <end position="144"/>
    </location>
</feature>
<evidence type="ECO:0000256" key="1">
    <source>
        <dbReference type="SAM" id="SignalP"/>
    </source>
</evidence>
<organism evidence="2 3">
    <name type="scientific">Popillia japonica</name>
    <name type="common">Japanese beetle</name>
    <dbReference type="NCBI Taxonomy" id="7064"/>
    <lineage>
        <taxon>Eukaryota</taxon>
        <taxon>Metazoa</taxon>
        <taxon>Ecdysozoa</taxon>
        <taxon>Arthropoda</taxon>
        <taxon>Hexapoda</taxon>
        <taxon>Insecta</taxon>
        <taxon>Pterygota</taxon>
        <taxon>Neoptera</taxon>
        <taxon>Endopterygota</taxon>
        <taxon>Coleoptera</taxon>
        <taxon>Polyphaga</taxon>
        <taxon>Scarabaeiformia</taxon>
        <taxon>Scarabaeidae</taxon>
        <taxon>Rutelinae</taxon>
        <taxon>Popillia</taxon>
    </lineage>
</organism>
<reference evidence="2 3" key="1">
    <citation type="journal article" date="2024" name="BMC Genomics">
        <title>De novo assembly and annotation of Popillia japonica's genome with initial clues to its potential as an invasive pest.</title>
        <authorList>
            <person name="Cucini C."/>
            <person name="Boschi S."/>
            <person name="Funari R."/>
            <person name="Cardaioli E."/>
            <person name="Iannotti N."/>
            <person name="Marturano G."/>
            <person name="Paoli F."/>
            <person name="Bruttini M."/>
            <person name="Carapelli A."/>
            <person name="Frati F."/>
            <person name="Nardi F."/>
        </authorList>
    </citation>
    <scope>NUCLEOTIDE SEQUENCE [LARGE SCALE GENOMIC DNA]</scope>
    <source>
        <strain evidence="2">DMR45628</strain>
    </source>
</reference>
<feature type="signal peptide" evidence="1">
    <location>
        <begin position="1"/>
        <end position="20"/>
    </location>
</feature>
<dbReference type="EMBL" id="JASPKY010000200">
    <property type="protein sequence ID" value="KAK9721337.1"/>
    <property type="molecule type" value="Genomic_DNA"/>
</dbReference>
<comment type="caution">
    <text evidence="2">The sequence shown here is derived from an EMBL/GenBank/DDBJ whole genome shotgun (WGS) entry which is preliminary data.</text>
</comment>
<evidence type="ECO:0000313" key="2">
    <source>
        <dbReference type="EMBL" id="KAK9721337.1"/>
    </source>
</evidence>
<dbReference type="AlphaFoldDB" id="A0AAW1KNZ5"/>
<evidence type="ECO:0000313" key="3">
    <source>
        <dbReference type="Proteomes" id="UP001458880"/>
    </source>
</evidence>
<accession>A0AAW1KNZ5</accession>
<dbReference type="Proteomes" id="UP001458880">
    <property type="component" value="Unassembled WGS sequence"/>
</dbReference>
<sequence>MKFAIVAIAVILAVAQGCQSANCGCAPTYYYAPAPCCAPAPSVDEKYHFTVSKTKQCDACCAAPASYCSAPAPCCSAPAPCCSAPAPCVMLAVPPQLLTALPQHLAALLQHLAQHLAALLQHLAALLCPSTLCRSSCLLLLCSM</sequence>
<keyword evidence="3" id="KW-1185">Reference proteome</keyword>
<protein>
    <submittedName>
        <fullName evidence="2">Uncharacterized protein</fullName>
    </submittedName>
</protein>
<keyword evidence="1" id="KW-0732">Signal</keyword>